<dbReference type="InterPro" id="IPR004524">
    <property type="entry name" value="Asp-tRNA-ligase_1"/>
</dbReference>
<comment type="catalytic activity">
    <reaction evidence="7">
        <text>tRNA(Asp) + L-aspartate + ATP = L-aspartyl-tRNA(Asp) + AMP + diphosphate</text>
        <dbReference type="Rhea" id="RHEA:19649"/>
        <dbReference type="Rhea" id="RHEA-COMP:9660"/>
        <dbReference type="Rhea" id="RHEA-COMP:9678"/>
        <dbReference type="ChEBI" id="CHEBI:29991"/>
        <dbReference type="ChEBI" id="CHEBI:30616"/>
        <dbReference type="ChEBI" id="CHEBI:33019"/>
        <dbReference type="ChEBI" id="CHEBI:78442"/>
        <dbReference type="ChEBI" id="CHEBI:78516"/>
        <dbReference type="ChEBI" id="CHEBI:456215"/>
        <dbReference type="EC" id="6.1.1.12"/>
    </reaction>
</comment>
<accession>A0A2H0RG30</accession>
<feature type="binding site" evidence="7">
    <location>
        <position position="219"/>
    </location>
    <ligand>
        <name>L-aspartate</name>
        <dbReference type="ChEBI" id="CHEBI:29991"/>
    </ligand>
</feature>
<dbReference type="HAMAP" id="MF_00044">
    <property type="entry name" value="Asp_tRNA_synth_type1"/>
    <property type="match status" value="1"/>
</dbReference>
<dbReference type="Proteomes" id="UP000230906">
    <property type="component" value="Unassembled WGS sequence"/>
</dbReference>
<organism evidence="9 10">
    <name type="scientific">Candidatus Vogelbacteria bacterium CG10_big_fil_rev_8_21_14_0_10_50_13</name>
    <dbReference type="NCBI Taxonomy" id="1975044"/>
    <lineage>
        <taxon>Bacteria</taxon>
        <taxon>Candidatus Vogeliibacteriota</taxon>
    </lineage>
</organism>
<dbReference type="SUPFAM" id="SSF55681">
    <property type="entry name" value="Class II aaRS and biotin synthetases"/>
    <property type="match status" value="1"/>
</dbReference>
<dbReference type="PANTHER" id="PTHR22594:SF5">
    <property type="entry name" value="ASPARTATE--TRNA LIGASE, MITOCHONDRIAL"/>
    <property type="match status" value="1"/>
</dbReference>
<dbReference type="AlphaFoldDB" id="A0A2H0RG30"/>
<comment type="caution">
    <text evidence="9">The sequence shown here is derived from an EMBL/GenBank/DDBJ whole genome shotgun (WGS) entry which is preliminary data.</text>
</comment>
<dbReference type="GO" id="GO:0006422">
    <property type="term" value="P:aspartyl-tRNA aminoacylation"/>
    <property type="evidence" value="ECO:0007669"/>
    <property type="project" value="UniProtKB-UniRule"/>
</dbReference>
<dbReference type="InterPro" id="IPR004364">
    <property type="entry name" value="Aa-tRNA-synt_II"/>
</dbReference>
<evidence type="ECO:0000256" key="5">
    <source>
        <dbReference type="ARBA" id="ARBA00022917"/>
    </source>
</evidence>
<evidence type="ECO:0000256" key="6">
    <source>
        <dbReference type="ARBA" id="ARBA00023146"/>
    </source>
</evidence>
<proteinExistence type="inferred from homology"/>
<evidence type="ECO:0000313" key="10">
    <source>
        <dbReference type="Proteomes" id="UP000230906"/>
    </source>
</evidence>
<dbReference type="InterPro" id="IPR004115">
    <property type="entry name" value="GAD-like_sf"/>
</dbReference>
<feature type="binding site" evidence="7">
    <location>
        <begin position="412"/>
        <end position="415"/>
    </location>
    <ligand>
        <name>ATP</name>
        <dbReference type="ChEBI" id="CHEBI:30616"/>
    </ligand>
</feature>
<comment type="similarity">
    <text evidence="1 7">Belongs to the class-II aminoacyl-tRNA synthetase family. Type 1 subfamily.</text>
</comment>
<dbReference type="PANTHER" id="PTHR22594">
    <property type="entry name" value="ASPARTYL/LYSYL-TRNA SYNTHETASE"/>
    <property type="match status" value="1"/>
</dbReference>
<dbReference type="GO" id="GO:0005524">
    <property type="term" value="F:ATP binding"/>
    <property type="evidence" value="ECO:0007669"/>
    <property type="project" value="UniProtKB-UniRule"/>
</dbReference>
<keyword evidence="4 7" id="KW-0067">ATP-binding</keyword>
<comment type="subcellular location">
    <subcellularLocation>
        <location evidence="7">Cytoplasm</location>
    </subcellularLocation>
</comment>
<dbReference type="Gene3D" id="2.40.50.140">
    <property type="entry name" value="Nucleic acid-binding proteins"/>
    <property type="match status" value="1"/>
</dbReference>
<feature type="binding site" evidence="7">
    <location>
        <position position="228"/>
    </location>
    <ligand>
        <name>ATP</name>
        <dbReference type="ChEBI" id="CHEBI:30616"/>
    </ligand>
</feature>
<dbReference type="InterPro" id="IPR047090">
    <property type="entry name" value="AspRS_core"/>
</dbReference>
<feature type="binding site" evidence="7">
    <location>
        <begin position="219"/>
        <end position="221"/>
    </location>
    <ligand>
        <name>ATP</name>
        <dbReference type="ChEBI" id="CHEBI:30616"/>
    </ligand>
</feature>
<feature type="domain" description="Aminoacyl-transfer RNA synthetases class-II family profile" evidence="8">
    <location>
        <begin position="145"/>
        <end position="441"/>
    </location>
</feature>
<dbReference type="Pfam" id="PF01336">
    <property type="entry name" value="tRNA_anti-codon"/>
    <property type="match status" value="1"/>
</dbReference>
<dbReference type="Gene3D" id="3.30.1360.30">
    <property type="entry name" value="GAD-like domain"/>
    <property type="match status" value="1"/>
</dbReference>
<feature type="binding site" evidence="7">
    <location>
        <position position="173"/>
    </location>
    <ligand>
        <name>L-aspartate</name>
        <dbReference type="ChEBI" id="CHEBI:29991"/>
    </ligand>
</feature>
<feature type="binding site" evidence="7">
    <location>
        <position position="360"/>
    </location>
    <ligand>
        <name>ATP</name>
        <dbReference type="ChEBI" id="CHEBI:30616"/>
    </ligand>
</feature>
<dbReference type="SUPFAM" id="SSF50249">
    <property type="entry name" value="Nucleic acid-binding proteins"/>
    <property type="match status" value="1"/>
</dbReference>
<evidence type="ECO:0000313" key="9">
    <source>
        <dbReference type="EMBL" id="PIR45468.1"/>
    </source>
</evidence>
<feature type="region of interest" description="Aspartate" evidence="7">
    <location>
        <begin position="197"/>
        <end position="200"/>
    </location>
</feature>
<feature type="binding site" evidence="7">
    <location>
        <position position="324"/>
    </location>
    <ligand>
        <name>L-aspartate</name>
        <dbReference type="ChEBI" id="CHEBI:29991"/>
    </ligand>
</feature>
<keyword evidence="3 7" id="KW-0547">Nucleotide-binding</keyword>
<dbReference type="EMBL" id="PCYJ01000019">
    <property type="protein sequence ID" value="PIR45468.1"/>
    <property type="molecule type" value="Genomic_DNA"/>
</dbReference>
<dbReference type="Gene3D" id="3.30.930.10">
    <property type="entry name" value="Bira Bifunctional Protein, Domain 2"/>
    <property type="match status" value="2"/>
</dbReference>
<keyword evidence="2 7" id="KW-0436">Ligase</keyword>
<gene>
    <name evidence="7 9" type="primary">aspS</name>
    <name evidence="9" type="ORF">COV09_01225</name>
</gene>
<sequence>MERIMIKDLGGRVGEEVLVKGWVDVRRDQGKMIFLDLRDASGKVQGVILPGQAEALEVAKEVRPEWVLAITGQVNQRPEKNIKAGVLNGEIELEIKQVVVLNQAATPPFEINEDTSKVNEEARLKYRYLDLRTERMARNLRARYNIIKLIRDELASQDFIEIETPILTKSTPEGARDYVVPSRLYPGKFYALPQSPQQYKQLLMVAGVDKYFQIARCFRDEDTRGDRQPEFTQLDLEVSFVEREDIMQLNEKLLIKIVEELYPHKKIQAKPFPRLTYREAIDKYGTDRPDLREDKNDPDLLAFCWVTDFPFFEKTDEGGWTFTHNPFSRALPEHEKWLENKEKISEIITTQYDVVLNGFEIGGGSIRNHQPELLSKVFEIMGFSQKRIETNFGHMLRALASGAPPHGGIAWGLDRLIALLQNEPNIREVIAFAKTGEGRDPMMDAPAEIEAKQLKELGLEVKDGK</sequence>
<protein>
    <recommendedName>
        <fullName evidence="7">Aspartate--tRNA ligase</fullName>
        <ecNumber evidence="7">6.1.1.12</ecNumber>
    </recommendedName>
    <alternativeName>
        <fullName evidence="7">Aspartyl-tRNA synthetase</fullName>
        <shortName evidence="7">AspRS</shortName>
    </alternativeName>
</protein>
<evidence type="ECO:0000256" key="1">
    <source>
        <dbReference type="ARBA" id="ARBA00006303"/>
    </source>
</evidence>
<evidence type="ECO:0000259" key="8">
    <source>
        <dbReference type="PROSITE" id="PS50862"/>
    </source>
</evidence>
<dbReference type="PRINTS" id="PR01042">
    <property type="entry name" value="TRNASYNTHASP"/>
</dbReference>
<name>A0A2H0RG30_9BACT</name>
<dbReference type="GO" id="GO:0003676">
    <property type="term" value="F:nucleic acid binding"/>
    <property type="evidence" value="ECO:0007669"/>
    <property type="project" value="InterPro"/>
</dbReference>
<dbReference type="InterPro" id="IPR047089">
    <property type="entry name" value="Asp-tRNA-ligase_1_N"/>
</dbReference>
<dbReference type="GO" id="GO:0004815">
    <property type="term" value="F:aspartate-tRNA ligase activity"/>
    <property type="evidence" value="ECO:0007669"/>
    <property type="project" value="UniProtKB-UniRule"/>
</dbReference>
<keyword evidence="6 7" id="KW-0030">Aminoacyl-tRNA synthetase</keyword>
<dbReference type="InterPro" id="IPR002312">
    <property type="entry name" value="Asp/Asn-tRNA-synth_IIb"/>
</dbReference>
<dbReference type="InterPro" id="IPR012340">
    <property type="entry name" value="NA-bd_OB-fold"/>
</dbReference>
<dbReference type="NCBIfam" id="TIGR00459">
    <property type="entry name" value="aspS_bact"/>
    <property type="match status" value="1"/>
</dbReference>
<evidence type="ECO:0000256" key="7">
    <source>
        <dbReference type="HAMAP-Rule" id="MF_00044"/>
    </source>
</evidence>
<dbReference type="GO" id="GO:0005737">
    <property type="term" value="C:cytoplasm"/>
    <property type="evidence" value="ECO:0007669"/>
    <property type="project" value="UniProtKB-SubCell"/>
</dbReference>
<evidence type="ECO:0000256" key="3">
    <source>
        <dbReference type="ARBA" id="ARBA00022741"/>
    </source>
</evidence>
<feature type="binding site" evidence="7">
    <location>
        <position position="367"/>
    </location>
    <ligand>
        <name>L-aspartate</name>
        <dbReference type="ChEBI" id="CHEBI:29991"/>
    </ligand>
</feature>
<dbReference type="InterPro" id="IPR004365">
    <property type="entry name" value="NA-bd_OB_tRNA"/>
</dbReference>
<evidence type="ECO:0000256" key="2">
    <source>
        <dbReference type="ARBA" id="ARBA00022598"/>
    </source>
</evidence>
<dbReference type="PROSITE" id="PS50862">
    <property type="entry name" value="AA_TRNA_LIGASE_II"/>
    <property type="match status" value="1"/>
</dbReference>
<dbReference type="EC" id="6.1.1.12" evidence="7"/>
<keyword evidence="5 7" id="KW-0648">Protein biosynthesis</keyword>
<evidence type="ECO:0000256" key="4">
    <source>
        <dbReference type="ARBA" id="ARBA00022840"/>
    </source>
</evidence>
<keyword evidence="7" id="KW-0963">Cytoplasm</keyword>
<reference evidence="9 10" key="1">
    <citation type="submission" date="2017-09" db="EMBL/GenBank/DDBJ databases">
        <title>Depth-based differentiation of microbial function through sediment-hosted aquifers and enrichment of novel symbionts in the deep terrestrial subsurface.</title>
        <authorList>
            <person name="Probst A.J."/>
            <person name="Ladd B."/>
            <person name="Jarett J.K."/>
            <person name="Geller-Mcgrath D.E."/>
            <person name="Sieber C.M."/>
            <person name="Emerson J.B."/>
            <person name="Anantharaman K."/>
            <person name="Thomas B.C."/>
            <person name="Malmstrom R."/>
            <person name="Stieglmeier M."/>
            <person name="Klingl A."/>
            <person name="Woyke T."/>
            <person name="Ryan C.M."/>
            <person name="Banfield J.F."/>
        </authorList>
    </citation>
    <scope>NUCLEOTIDE SEQUENCE [LARGE SCALE GENOMIC DNA]</scope>
    <source>
        <strain evidence="9">CG10_big_fil_rev_8_21_14_0_10_50_13</strain>
    </source>
</reference>
<comment type="subunit">
    <text evidence="7">Homodimer.</text>
</comment>
<dbReference type="CDD" id="cd00777">
    <property type="entry name" value="AspRS_core"/>
    <property type="match status" value="1"/>
</dbReference>
<comment type="function">
    <text evidence="7">Catalyzes the attachment of L-aspartate to tRNA(Asp) in a two-step reaction: L-aspartate is first activated by ATP to form Asp-AMP and then transferred to the acceptor end of tRNA(Asp).</text>
</comment>
<dbReference type="CDD" id="cd04317">
    <property type="entry name" value="EcAspRS_like_N"/>
    <property type="match status" value="1"/>
</dbReference>
<comment type="caution">
    <text evidence="7">Lacks conserved residue(s) required for the propagation of feature annotation.</text>
</comment>
<dbReference type="InterPro" id="IPR006195">
    <property type="entry name" value="aa-tRNA-synth_II"/>
</dbReference>
<dbReference type="InterPro" id="IPR045864">
    <property type="entry name" value="aa-tRNA-synth_II/BPL/LPL"/>
</dbReference>
<dbReference type="Pfam" id="PF00152">
    <property type="entry name" value="tRNA-synt_2"/>
    <property type="match status" value="1"/>
</dbReference>